<name>B4IZS9_DROGR</name>
<evidence type="ECO:0000313" key="2">
    <source>
        <dbReference type="Proteomes" id="UP000001070"/>
    </source>
</evidence>
<organism evidence="2">
    <name type="scientific">Drosophila grimshawi</name>
    <name type="common">Hawaiian fruit fly</name>
    <name type="synonym">Idiomyia grimshawi</name>
    <dbReference type="NCBI Taxonomy" id="7222"/>
    <lineage>
        <taxon>Eukaryota</taxon>
        <taxon>Metazoa</taxon>
        <taxon>Ecdysozoa</taxon>
        <taxon>Arthropoda</taxon>
        <taxon>Hexapoda</taxon>
        <taxon>Insecta</taxon>
        <taxon>Pterygota</taxon>
        <taxon>Neoptera</taxon>
        <taxon>Endopterygota</taxon>
        <taxon>Diptera</taxon>
        <taxon>Brachycera</taxon>
        <taxon>Muscomorpha</taxon>
        <taxon>Ephydroidea</taxon>
        <taxon>Drosophilidae</taxon>
        <taxon>Drosophila</taxon>
        <taxon>Hawaiian Drosophila</taxon>
    </lineage>
</organism>
<reference evidence="1 2" key="1">
    <citation type="journal article" date="2007" name="Nature">
        <title>Evolution of genes and genomes on the Drosophila phylogeny.</title>
        <authorList>
            <consortium name="Drosophila 12 Genomes Consortium"/>
            <person name="Clark A.G."/>
            <person name="Eisen M.B."/>
            <person name="Smith D.R."/>
            <person name="Bergman C.M."/>
            <person name="Oliver B."/>
            <person name="Markow T.A."/>
            <person name="Kaufman T.C."/>
            <person name="Kellis M."/>
            <person name="Gelbart W."/>
            <person name="Iyer V.N."/>
            <person name="Pollard D.A."/>
            <person name="Sackton T.B."/>
            <person name="Larracuente A.M."/>
            <person name="Singh N.D."/>
            <person name="Abad J.P."/>
            <person name="Abt D.N."/>
            <person name="Adryan B."/>
            <person name="Aguade M."/>
            <person name="Akashi H."/>
            <person name="Anderson W.W."/>
            <person name="Aquadro C.F."/>
            <person name="Ardell D.H."/>
            <person name="Arguello R."/>
            <person name="Artieri C.G."/>
            <person name="Barbash D.A."/>
            <person name="Barker D."/>
            <person name="Barsanti P."/>
            <person name="Batterham P."/>
            <person name="Batzoglou S."/>
            <person name="Begun D."/>
            <person name="Bhutkar A."/>
            <person name="Blanco E."/>
            <person name="Bosak S.A."/>
            <person name="Bradley R.K."/>
            <person name="Brand A.D."/>
            <person name="Brent M.R."/>
            <person name="Brooks A.N."/>
            <person name="Brown R.H."/>
            <person name="Butlin R.K."/>
            <person name="Caggese C."/>
            <person name="Calvi B.R."/>
            <person name="Bernardo de Carvalho A."/>
            <person name="Caspi A."/>
            <person name="Castrezana S."/>
            <person name="Celniker S.E."/>
            <person name="Chang J.L."/>
            <person name="Chapple C."/>
            <person name="Chatterji S."/>
            <person name="Chinwalla A."/>
            <person name="Civetta A."/>
            <person name="Clifton S.W."/>
            <person name="Comeron J.M."/>
            <person name="Costello J.C."/>
            <person name="Coyne J.A."/>
            <person name="Daub J."/>
            <person name="David R.G."/>
            <person name="Delcher A.L."/>
            <person name="Delehaunty K."/>
            <person name="Do C.B."/>
            <person name="Ebling H."/>
            <person name="Edwards K."/>
            <person name="Eickbush T."/>
            <person name="Evans J.D."/>
            <person name="Filipski A."/>
            <person name="Findeiss S."/>
            <person name="Freyhult E."/>
            <person name="Fulton L."/>
            <person name="Fulton R."/>
            <person name="Garcia A.C."/>
            <person name="Gardiner A."/>
            <person name="Garfield D.A."/>
            <person name="Garvin B.E."/>
            <person name="Gibson G."/>
            <person name="Gilbert D."/>
            <person name="Gnerre S."/>
            <person name="Godfrey J."/>
            <person name="Good R."/>
            <person name="Gotea V."/>
            <person name="Gravely B."/>
            <person name="Greenberg A.J."/>
            <person name="Griffiths-Jones S."/>
            <person name="Gross S."/>
            <person name="Guigo R."/>
            <person name="Gustafson E.A."/>
            <person name="Haerty W."/>
            <person name="Hahn M.W."/>
            <person name="Halligan D.L."/>
            <person name="Halpern A.L."/>
            <person name="Halter G.M."/>
            <person name="Han M.V."/>
            <person name="Heger A."/>
            <person name="Hillier L."/>
            <person name="Hinrichs A.S."/>
            <person name="Holmes I."/>
            <person name="Hoskins R.A."/>
            <person name="Hubisz M.J."/>
            <person name="Hultmark D."/>
            <person name="Huntley M.A."/>
            <person name="Jaffe D.B."/>
            <person name="Jagadeeshan S."/>
            <person name="Jeck W.R."/>
            <person name="Johnson J."/>
            <person name="Jones C.D."/>
            <person name="Jordan W.C."/>
            <person name="Karpen G.H."/>
            <person name="Kataoka E."/>
            <person name="Keightley P.D."/>
            <person name="Kheradpour P."/>
            <person name="Kirkness E.F."/>
            <person name="Koerich L.B."/>
            <person name="Kristiansen K."/>
            <person name="Kudrna D."/>
            <person name="Kulathinal R.J."/>
            <person name="Kumar S."/>
            <person name="Kwok R."/>
            <person name="Lander E."/>
            <person name="Langley C.H."/>
            <person name="Lapoint R."/>
            <person name="Lazzaro B.P."/>
            <person name="Lee S.J."/>
            <person name="Levesque L."/>
            <person name="Li R."/>
            <person name="Lin C.F."/>
            <person name="Lin M.F."/>
            <person name="Lindblad-Toh K."/>
            <person name="Llopart A."/>
            <person name="Long M."/>
            <person name="Low L."/>
            <person name="Lozovsky E."/>
            <person name="Lu J."/>
            <person name="Luo M."/>
            <person name="Machado C.A."/>
            <person name="Makalowski W."/>
            <person name="Marzo M."/>
            <person name="Matsuda M."/>
            <person name="Matzkin L."/>
            <person name="McAllister B."/>
            <person name="McBride C.S."/>
            <person name="McKernan B."/>
            <person name="McKernan K."/>
            <person name="Mendez-Lago M."/>
            <person name="Minx P."/>
            <person name="Mollenhauer M.U."/>
            <person name="Montooth K."/>
            <person name="Mount S.M."/>
            <person name="Mu X."/>
            <person name="Myers E."/>
            <person name="Negre B."/>
            <person name="Newfeld S."/>
            <person name="Nielsen R."/>
            <person name="Noor M.A."/>
            <person name="O'Grady P."/>
            <person name="Pachter L."/>
            <person name="Papaceit M."/>
            <person name="Parisi M.J."/>
            <person name="Parisi M."/>
            <person name="Parts L."/>
            <person name="Pedersen J.S."/>
            <person name="Pesole G."/>
            <person name="Phillippy A.M."/>
            <person name="Ponting C.P."/>
            <person name="Pop M."/>
            <person name="Porcelli D."/>
            <person name="Powell J.R."/>
            <person name="Prohaska S."/>
            <person name="Pruitt K."/>
            <person name="Puig M."/>
            <person name="Quesneville H."/>
            <person name="Ram K.R."/>
            <person name="Rand D."/>
            <person name="Rasmussen M.D."/>
            <person name="Reed L.K."/>
            <person name="Reenan R."/>
            <person name="Reily A."/>
            <person name="Remington K.A."/>
            <person name="Rieger T.T."/>
            <person name="Ritchie M.G."/>
            <person name="Robin C."/>
            <person name="Rogers Y.H."/>
            <person name="Rohde C."/>
            <person name="Rozas J."/>
            <person name="Rubenfield M.J."/>
            <person name="Ruiz A."/>
            <person name="Russo S."/>
            <person name="Salzberg S.L."/>
            <person name="Sanchez-Gracia A."/>
            <person name="Saranga D.J."/>
            <person name="Sato H."/>
            <person name="Schaeffer S.W."/>
            <person name="Schatz M.C."/>
            <person name="Schlenke T."/>
            <person name="Schwartz R."/>
            <person name="Segarra C."/>
            <person name="Singh R.S."/>
            <person name="Sirot L."/>
            <person name="Sirota M."/>
            <person name="Sisneros N.B."/>
            <person name="Smith C.D."/>
            <person name="Smith T.F."/>
            <person name="Spieth J."/>
            <person name="Stage D.E."/>
            <person name="Stark A."/>
            <person name="Stephan W."/>
            <person name="Strausberg R.L."/>
            <person name="Strempel S."/>
            <person name="Sturgill D."/>
            <person name="Sutton G."/>
            <person name="Sutton G.G."/>
            <person name="Tao W."/>
            <person name="Teichmann S."/>
            <person name="Tobari Y.N."/>
            <person name="Tomimura Y."/>
            <person name="Tsolas J.M."/>
            <person name="Valente V.L."/>
            <person name="Venter E."/>
            <person name="Venter J.C."/>
            <person name="Vicario S."/>
            <person name="Vieira F.G."/>
            <person name="Vilella A.J."/>
            <person name="Villasante A."/>
            <person name="Walenz B."/>
            <person name="Wang J."/>
            <person name="Wasserman M."/>
            <person name="Watts T."/>
            <person name="Wilson D."/>
            <person name="Wilson R.K."/>
            <person name="Wing R.A."/>
            <person name="Wolfner M.F."/>
            <person name="Wong A."/>
            <person name="Wong G.K."/>
            <person name="Wu C.I."/>
            <person name="Wu G."/>
            <person name="Yamamoto D."/>
            <person name="Yang H.P."/>
            <person name="Yang S.P."/>
            <person name="Yorke J.A."/>
            <person name="Yoshida K."/>
            <person name="Zdobnov E."/>
            <person name="Zhang P."/>
            <person name="Zhang Y."/>
            <person name="Zimin A.V."/>
            <person name="Baldwin J."/>
            <person name="Abdouelleil A."/>
            <person name="Abdulkadir J."/>
            <person name="Abebe A."/>
            <person name="Abera B."/>
            <person name="Abreu J."/>
            <person name="Acer S.C."/>
            <person name="Aftuck L."/>
            <person name="Alexander A."/>
            <person name="An P."/>
            <person name="Anderson E."/>
            <person name="Anderson S."/>
            <person name="Arachi H."/>
            <person name="Azer M."/>
            <person name="Bachantsang P."/>
            <person name="Barry A."/>
            <person name="Bayul T."/>
            <person name="Berlin A."/>
            <person name="Bessette D."/>
            <person name="Bloom T."/>
            <person name="Blye J."/>
            <person name="Boguslavskiy L."/>
            <person name="Bonnet C."/>
            <person name="Boukhgalter B."/>
            <person name="Bourzgui I."/>
            <person name="Brown A."/>
            <person name="Cahill P."/>
            <person name="Channer S."/>
            <person name="Cheshatsang Y."/>
            <person name="Chuda L."/>
            <person name="Citroen M."/>
            <person name="Collymore A."/>
            <person name="Cooke P."/>
            <person name="Costello M."/>
            <person name="D'Aco K."/>
            <person name="Daza R."/>
            <person name="De Haan G."/>
            <person name="DeGray S."/>
            <person name="DeMaso C."/>
            <person name="Dhargay N."/>
            <person name="Dooley K."/>
            <person name="Dooley E."/>
            <person name="Doricent M."/>
            <person name="Dorje P."/>
            <person name="Dorjee K."/>
            <person name="Dupes A."/>
            <person name="Elong R."/>
            <person name="Falk J."/>
            <person name="Farina A."/>
            <person name="Faro S."/>
            <person name="Ferguson D."/>
            <person name="Fisher S."/>
            <person name="Foley C.D."/>
            <person name="Franke A."/>
            <person name="Friedrich D."/>
            <person name="Gadbois L."/>
            <person name="Gearin G."/>
            <person name="Gearin C.R."/>
            <person name="Giannoukos G."/>
            <person name="Goode T."/>
            <person name="Graham J."/>
            <person name="Grandbois E."/>
            <person name="Grewal S."/>
            <person name="Gyaltsen K."/>
            <person name="Hafez N."/>
            <person name="Hagos B."/>
            <person name="Hall J."/>
            <person name="Henson C."/>
            <person name="Hollinger A."/>
            <person name="Honan T."/>
            <person name="Huard M.D."/>
            <person name="Hughes L."/>
            <person name="Hurhula B."/>
            <person name="Husby M.E."/>
            <person name="Kamat A."/>
            <person name="Kanga B."/>
            <person name="Kashin S."/>
            <person name="Khazanovich D."/>
            <person name="Kisner P."/>
            <person name="Lance K."/>
            <person name="Lara M."/>
            <person name="Lee W."/>
            <person name="Lennon N."/>
            <person name="Letendre F."/>
            <person name="LeVine R."/>
            <person name="Lipovsky A."/>
            <person name="Liu X."/>
            <person name="Liu J."/>
            <person name="Liu S."/>
            <person name="Lokyitsang T."/>
            <person name="Lokyitsang Y."/>
            <person name="Lubonja R."/>
            <person name="Lui A."/>
            <person name="MacDonald P."/>
            <person name="Magnisalis V."/>
            <person name="Maru K."/>
            <person name="Matthews C."/>
            <person name="McCusker W."/>
            <person name="McDonough S."/>
            <person name="Mehta T."/>
            <person name="Meldrim J."/>
            <person name="Meneus L."/>
            <person name="Mihai O."/>
            <person name="Mihalev A."/>
            <person name="Mihova T."/>
            <person name="Mittelman R."/>
            <person name="Mlenga V."/>
            <person name="Montmayeur A."/>
            <person name="Mulrain L."/>
            <person name="Navidi A."/>
            <person name="Naylor J."/>
            <person name="Negash T."/>
            <person name="Nguyen T."/>
            <person name="Nguyen N."/>
            <person name="Nicol R."/>
            <person name="Norbu C."/>
            <person name="Norbu N."/>
            <person name="Novod N."/>
            <person name="O'Neill B."/>
            <person name="Osman S."/>
            <person name="Markiewicz E."/>
            <person name="Oyono O.L."/>
            <person name="Patti C."/>
            <person name="Phunkhang P."/>
            <person name="Pierre F."/>
            <person name="Priest M."/>
            <person name="Raghuraman S."/>
            <person name="Rege F."/>
            <person name="Reyes R."/>
            <person name="Rise C."/>
            <person name="Rogov P."/>
            <person name="Ross K."/>
            <person name="Ryan E."/>
            <person name="Settipalli S."/>
            <person name="Shea T."/>
            <person name="Sherpa N."/>
            <person name="Shi L."/>
            <person name="Shih D."/>
            <person name="Sparrow T."/>
            <person name="Spaulding J."/>
            <person name="Stalker J."/>
            <person name="Stange-Thomann N."/>
            <person name="Stavropoulos S."/>
            <person name="Stone C."/>
            <person name="Strader C."/>
            <person name="Tesfaye S."/>
            <person name="Thomson T."/>
            <person name="Thoulutsang Y."/>
            <person name="Thoulutsang D."/>
            <person name="Topham K."/>
            <person name="Topping I."/>
            <person name="Tsamla T."/>
            <person name="Vassiliev H."/>
            <person name="Vo A."/>
            <person name="Wangchuk T."/>
            <person name="Wangdi T."/>
            <person name="Weiand M."/>
            <person name="Wilkinson J."/>
            <person name="Wilson A."/>
            <person name="Yadav S."/>
            <person name="Young G."/>
            <person name="Yu Q."/>
            <person name="Zembek L."/>
            <person name="Zhong D."/>
            <person name="Zimmer A."/>
            <person name="Zwirko Z."/>
            <person name="Jaffe D.B."/>
            <person name="Alvarez P."/>
            <person name="Brockman W."/>
            <person name="Butler J."/>
            <person name="Chin C."/>
            <person name="Gnerre S."/>
            <person name="Grabherr M."/>
            <person name="Kleber M."/>
            <person name="Mauceli E."/>
            <person name="MacCallum I."/>
        </authorList>
    </citation>
    <scope>NUCLEOTIDE SEQUENCE [LARGE SCALE GENOMIC DNA]</scope>
    <source>
        <strain evidence="2">Tucson 15287-2541.00</strain>
    </source>
</reference>
<protein>
    <submittedName>
        <fullName evidence="1">GH15834</fullName>
    </submittedName>
</protein>
<keyword evidence="2" id="KW-1185">Reference proteome</keyword>
<dbReference type="Proteomes" id="UP000001070">
    <property type="component" value="Unassembled WGS sequence"/>
</dbReference>
<dbReference type="HOGENOM" id="CLU_2925124_0_0_1"/>
<gene>
    <name evidence="1" type="primary">Dgri\GH15834</name>
    <name evidence="1" type="ORF">Dgri_GH15834</name>
</gene>
<evidence type="ECO:0000313" key="1">
    <source>
        <dbReference type="EMBL" id="EDV95664.1"/>
    </source>
</evidence>
<dbReference type="EMBL" id="CH916366">
    <property type="protein sequence ID" value="EDV95664.1"/>
    <property type="molecule type" value="Genomic_DNA"/>
</dbReference>
<sequence length="75" mass="7361">MSMGVGVGVGFGLSLGAGPPPPVATPAADSGLDSSGLAYAAPGHAGNYGASSGQERSLYDYLDMKQGEQAATFLL</sequence>
<dbReference type="AlphaFoldDB" id="B4IZS9"/>
<dbReference type="OMA" id="ESMPPYH"/>
<proteinExistence type="predicted"/>
<dbReference type="InParanoid" id="B4IZS9"/>
<accession>B4IZS9</accession>
<dbReference type="eggNOG" id="ENOG502T9B1">
    <property type="taxonomic scope" value="Eukaryota"/>
</dbReference>